<protein>
    <recommendedName>
        <fullName evidence="6">Ribosomal processing cysteine protease Prp</fullName>
    </recommendedName>
</protein>
<name>A0AAE3EKL4_9SPIR</name>
<keyword evidence="1" id="KW-0690">Ribosome biogenesis</keyword>
<evidence type="ECO:0000313" key="8">
    <source>
        <dbReference type="Proteomes" id="UP001198163"/>
    </source>
</evidence>
<gene>
    <name evidence="7" type="ORF">K7J14_11010</name>
</gene>
<accession>A0AAE3EKL4</accession>
<evidence type="ECO:0000256" key="3">
    <source>
        <dbReference type="ARBA" id="ARBA00022801"/>
    </source>
</evidence>
<evidence type="ECO:0000256" key="5">
    <source>
        <dbReference type="ARBA" id="ARBA00044503"/>
    </source>
</evidence>
<evidence type="ECO:0000313" key="7">
    <source>
        <dbReference type="EMBL" id="MCD1655223.1"/>
    </source>
</evidence>
<dbReference type="AlphaFoldDB" id="A0AAE3EKL4"/>
<keyword evidence="3" id="KW-0378">Hydrolase</keyword>
<organism evidence="7 8">
    <name type="scientific">Teretinema zuelzerae</name>
    <dbReference type="NCBI Taxonomy" id="156"/>
    <lineage>
        <taxon>Bacteria</taxon>
        <taxon>Pseudomonadati</taxon>
        <taxon>Spirochaetota</taxon>
        <taxon>Spirochaetia</taxon>
        <taxon>Spirochaetales</taxon>
        <taxon>Treponemataceae</taxon>
        <taxon>Teretinema</taxon>
    </lineage>
</organism>
<evidence type="ECO:0000256" key="4">
    <source>
        <dbReference type="ARBA" id="ARBA00022807"/>
    </source>
</evidence>
<sequence length="112" mass="11692">MAVGVVLGASGNLVSASARGHAGQGAKGADIVCASVTVLLRTTLAMLASRSGLETEAETAGRGSLAFRVTAWREEDLPFLQYAAAFLREGISSIEKEYPKAVVMRVETGSDY</sequence>
<keyword evidence="8" id="KW-1185">Reference proteome</keyword>
<dbReference type="InterPro" id="IPR036764">
    <property type="entry name" value="Peptidase_Prp_sf"/>
</dbReference>
<comment type="caution">
    <text evidence="7">The sequence shown here is derived from an EMBL/GenBank/DDBJ whole genome shotgun (WGS) entry which is preliminary data.</text>
</comment>
<evidence type="ECO:0000256" key="2">
    <source>
        <dbReference type="ARBA" id="ARBA00022670"/>
    </source>
</evidence>
<reference evidence="7" key="1">
    <citation type="submission" date="2021-08" db="EMBL/GenBank/DDBJ databases">
        <title>Comparative analyses of Brucepasteria parasyntrophica and Teretinema zuelzerae.</title>
        <authorList>
            <person name="Song Y."/>
            <person name="Brune A."/>
        </authorList>
    </citation>
    <scope>NUCLEOTIDE SEQUENCE</scope>
    <source>
        <strain evidence="7">DSM 1903</strain>
    </source>
</reference>
<keyword evidence="4" id="KW-0788">Thiol protease</keyword>
<dbReference type="CDD" id="cd16332">
    <property type="entry name" value="Prp-like"/>
    <property type="match status" value="1"/>
</dbReference>
<dbReference type="Pfam" id="PF04327">
    <property type="entry name" value="Peptidase_Prp"/>
    <property type="match status" value="1"/>
</dbReference>
<dbReference type="GO" id="GO:0006508">
    <property type="term" value="P:proteolysis"/>
    <property type="evidence" value="ECO:0007669"/>
    <property type="project" value="UniProtKB-KW"/>
</dbReference>
<evidence type="ECO:0000256" key="6">
    <source>
        <dbReference type="ARBA" id="ARBA00044538"/>
    </source>
</evidence>
<comment type="similarity">
    <text evidence="5">Belongs to the Prp family.</text>
</comment>
<dbReference type="SUPFAM" id="SSF118010">
    <property type="entry name" value="TM1457-like"/>
    <property type="match status" value="1"/>
</dbReference>
<dbReference type="Gene3D" id="3.30.70.1490">
    <property type="entry name" value="Cysteine protease Prp"/>
    <property type="match status" value="1"/>
</dbReference>
<keyword evidence="2 7" id="KW-0645">Protease</keyword>
<proteinExistence type="inferred from homology"/>
<dbReference type="EMBL" id="JAINWA010000003">
    <property type="protein sequence ID" value="MCD1655223.1"/>
    <property type="molecule type" value="Genomic_DNA"/>
</dbReference>
<dbReference type="GO" id="GO:0042254">
    <property type="term" value="P:ribosome biogenesis"/>
    <property type="evidence" value="ECO:0007669"/>
    <property type="project" value="UniProtKB-KW"/>
</dbReference>
<dbReference type="GO" id="GO:0008234">
    <property type="term" value="F:cysteine-type peptidase activity"/>
    <property type="evidence" value="ECO:0007669"/>
    <property type="project" value="UniProtKB-KW"/>
</dbReference>
<evidence type="ECO:0000256" key="1">
    <source>
        <dbReference type="ARBA" id="ARBA00022517"/>
    </source>
</evidence>
<dbReference type="InterPro" id="IPR007422">
    <property type="entry name" value="Peptidase_Prp"/>
</dbReference>
<dbReference type="Proteomes" id="UP001198163">
    <property type="component" value="Unassembled WGS sequence"/>
</dbReference>